<name>A0A7J5XVG9_DISMA</name>
<keyword evidence="3" id="KW-1185">Reference proteome</keyword>
<feature type="compositionally biased region" description="Basic and acidic residues" evidence="1">
    <location>
        <begin position="46"/>
        <end position="55"/>
    </location>
</feature>
<dbReference type="AlphaFoldDB" id="A0A7J5XVG9"/>
<evidence type="ECO:0000256" key="1">
    <source>
        <dbReference type="SAM" id="MobiDB-lite"/>
    </source>
</evidence>
<evidence type="ECO:0000313" key="3">
    <source>
        <dbReference type="Proteomes" id="UP000518266"/>
    </source>
</evidence>
<comment type="caution">
    <text evidence="2">The sequence shown here is derived from an EMBL/GenBank/DDBJ whole genome shotgun (WGS) entry which is preliminary data.</text>
</comment>
<feature type="compositionally biased region" description="Basic and acidic residues" evidence="1">
    <location>
        <begin position="62"/>
        <end position="72"/>
    </location>
</feature>
<feature type="region of interest" description="Disordered" evidence="1">
    <location>
        <begin position="1"/>
        <end position="80"/>
    </location>
</feature>
<gene>
    <name evidence="2" type="ORF">F7725_006399</name>
</gene>
<dbReference type="EMBL" id="JAAKFY010000020">
    <property type="protein sequence ID" value="KAF3840537.1"/>
    <property type="molecule type" value="Genomic_DNA"/>
</dbReference>
<organism evidence="2 3">
    <name type="scientific">Dissostichus mawsoni</name>
    <name type="common">Antarctic cod</name>
    <dbReference type="NCBI Taxonomy" id="36200"/>
    <lineage>
        <taxon>Eukaryota</taxon>
        <taxon>Metazoa</taxon>
        <taxon>Chordata</taxon>
        <taxon>Craniata</taxon>
        <taxon>Vertebrata</taxon>
        <taxon>Euteleostomi</taxon>
        <taxon>Actinopterygii</taxon>
        <taxon>Neopterygii</taxon>
        <taxon>Teleostei</taxon>
        <taxon>Neoteleostei</taxon>
        <taxon>Acanthomorphata</taxon>
        <taxon>Eupercaria</taxon>
        <taxon>Perciformes</taxon>
        <taxon>Notothenioidei</taxon>
        <taxon>Nototheniidae</taxon>
        <taxon>Dissostichus</taxon>
    </lineage>
</organism>
<protein>
    <submittedName>
        <fullName evidence="2">Uncharacterized protein</fullName>
    </submittedName>
</protein>
<proteinExistence type="predicted"/>
<sequence length="80" mass="8832">MEPDPQASQSADPESGSPSLFSRRKTPLLLSQFHAAVSVRQRGRRRDAIPGEKNSDMSGDPGRVDVTERRGNPSETPRSW</sequence>
<feature type="compositionally biased region" description="Polar residues" evidence="1">
    <location>
        <begin position="1"/>
        <end position="20"/>
    </location>
</feature>
<dbReference type="Proteomes" id="UP000518266">
    <property type="component" value="Unassembled WGS sequence"/>
</dbReference>
<reference evidence="2 3" key="1">
    <citation type="submission" date="2020-03" db="EMBL/GenBank/DDBJ databases">
        <title>Dissostichus mawsoni Genome sequencing and assembly.</title>
        <authorList>
            <person name="Park H."/>
        </authorList>
    </citation>
    <scope>NUCLEOTIDE SEQUENCE [LARGE SCALE GENOMIC DNA]</scope>
    <source>
        <strain evidence="2">DM0001</strain>
        <tissue evidence="2">Muscle</tissue>
    </source>
</reference>
<accession>A0A7J5XVG9</accession>
<evidence type="ECO:0000313" key="2">
    <source>
        <dbReference type="EMBL" id="KAF3840537.1"/>
    </source>
</evidence>